<proteinExistence type="predicted"/>
<evidence type="ECO:0000313" key="2">
    <source>
        <dbReference type="EMBL" id="KAF2249636.1"/>
    </source>
</evidence>
<dbReference type="OrthoDB" id="2567457at2759"/>
<name>A0A6A6IGU4_9PLEO</name>
<dbReference type="Gene3D" id="1.20.1290.10">
    <property type="entry name" value="AhpD-like"/>
    <property type="match status" value="1"/>
</dbReference>
<evidence type="ECO:0000313" key="3">
    <source>
        <dbReference type="Proteomes" id="UP000800094"/>
    </source>
</evidence>
<protein>
    <recommendedName>
        <fullName evidence="1">Carboxymuconolactone decarboxylase-like domain-containing protein</fullName>
    </recommendedName>
</protein>
<dbReference type="Proteomes" id="UP000800094">
    <property type="component" value="Unassembled WGS sequence"/>
</dbReference>
<keyword evidence="3" id="KW-1185">Reference proteome</keyword>
<reference evidence="2" key="1">
    <citation type="journal article" date="2020" name="Stud. Mycol.">
        <title>101 Dothideomycetes genomes: a test case for predicting lifestyles and emergence of pathogens.</title>
        <authorList>
            <person name="Haridas S."/>
            <person name="Albert R."/>
            <person name="Binder M."/>
            <person name="Bloem J."/>
            <person name="Labutti K."/>
            <person name="Salamov A."/>
            <person name="Andreopoulos B."/>
            <person name="Baker S."/>
            <person name="Barry K."/>
            <person name="Bills G."/>
            <person name="Bluhm B."/>
            <person name="Cannon C."/>
            <person name="Castanera R."/>
            <person name="Culley D."/>
            <person name="Daum C."/>
            <person name="Ezra D."/>
            <person name="Gonzalez J."/>
            <person name="Henrissat B."/>
            <person name="Kuo A."/>
            <person name="Liang C."/>
            <person name="Lipzen A."/>
            <person name="Lutzoni F."/>
            <person name="Magnuson J."/>
            <person name="Mondo S."/>
            <person name="Nolan M."/>
            <person name="Ohm R."/>
            <person name="Pangilinan J."/>
            <person name="Park H.-J."/>
            <person name="Ramirez L."/>
            <person name="Alfaro M."/>
            <person name="Sun H."/>
            <person name="Tritt A."/>
            <person name="Yoshinaga Y."/>
            <person name="Zwiers L.-H."/>
            <person name="Turgeon B."/>
            <person name="Goodwin S."/>
            <person name="Spatafora J."/>
            <person name="Crous P."/>
            <person name="Grigoriev I."/>
        </authorList>
    </citation>
    <scope>NUCLEOTIDE SEQUENCE</scope>
    <source>
        <strain evidence="2">CBS 122368</strain>
    </source>
</reference>
<dbReference type="PANTHER" id="PTHR34846">
    <property type="entry name" value="4-CARBOXYMUCONOLACTONE DECARBOXYLASE FAMILY PROTEIN (AFU_ORTHOLOGUE AFUA_6G11590)"/>
    <property type="match status" value="1"/>
</dbReference>
<dbReference type="RefSeq" id="XP_033684640.1">
    <property type="nucleotide sequence ID" value="XM_033825765.1"/>
</dbReference>
<dbReference type="GO" id="GO:0051920">
    <property type="term" value="F:peroxiredoxin activity"/>
    <property type="evidence" value="ECO:0007669"/>
    <property type="project" value="InterPro"/>
</dbReference>
<dbReference type="GeneID" id="54579095"/>
<dbReference type="EMBL" id="ML987194">
    <property type="protein sequence ID" value="KAF2249636.1"/>
    <property type="molecule type" value="Genomic_DNA"/>
</dbReference>
<dbReference type="PANTHER" id="PTHR34846:SF11">
    <property type="entry name" value="4-CARBOXYMUCONOLACTONE DECARBOXYLASE FAMILY PROTEIN (AFU_ORTHOLOGUE AFUA_6G11590)"/>
    <property type="match status" value="1"/>
</dbReference>
<organism evidence="2 3">
    <name type="scientific">Trematosphaeria pertusa</name>
    <dbReference type="NCBI Taxonomy" id="390896"/>
    <lineage>
        <taxon>Eukaryota</taxon>
        <taxon>Fungi</taxon>
        <taxon>Dikarya</taxon>
        <taxon>Ascomycota</taxon>
        <taxon>Pezizomycotina</taxon>
        <taxon>Dothideomycetes</taxon>
        <taxon>Pleosporomycetidae</taxon>
        <taxon>Pleosporales</taxon>
        <taxon>Massarineae</taxon>
        <taxon>Trematosphaeriaceae</taxon>
        <taxon>Trematosphaeria</taxon>
    </lineage>
</organism>
<accession>A0A6A6IGU4</accession>
<gene>
    <name evidence="2" type="ORF">BU26DRAFT_482278</name>
</gene>
<dbReference type="AlphaFoldDB" id="A0A6A6IGU4"/>
<feature type="domain" description="Carboxymuconolactone decarboxylase-like" evidence="1">
    <location>
        <begin position="55"/>
        <end position="119"/>
    </location>
</feature>
<sequence length="202" mass="22673">MSRFPTIPPQQCTEAQIGVHNDTAQIFSRLPSHIVSKDAEGQLLGPYSPLLYTEDISQTWFALAFAVMRQKRLSVKEKELCILAVLSRYDAPYVHYAHSEIAVRVGFTKVQVQSALHGKLPEELDERESSVYNLSLHLANQRRPMEDSVFEEARKTLGRDEIVGVAHIVSGYIYVAMLTNISNQGVPEAGEDMFQATKNPKL</sequence>
<dbReference type="SUPFAM" id="SSF69118">
    <property type="entry name" value="AhpD-like"/>
    <property type="match status" value="1"/>
</dbReference>
<dbReference type="Pfam" id="PF02627">
    <property type="entry name" value="CMD"/>
    <property type="match status" value="1"/>
</dbReference>
<evidence type="ECO:0000259" key="1">
    <source>
        <dbReference type="Pfam" id="PF02627"/>
    </source>
</evidence>
<dbReference type="InterPro" id="IPR029032">
    <property type="entry name" value="AhpD-like"/>
</dbReference>
<dbReference type="InterPro" id="IPR003779">
    <property type="entry name" value="CMD-like"/>
</dbReference>